<dbReference type="SUPFAM" id="SSF52096">
    <property type="entry name" value="ClpP/crotonase"/>
    <property type="match status" value="1"/>
</dbReference>
<evidence type="ECO:0000313" key="3">
    <source>
        <dbReference type="Proteomes" id="UP001221411"/>
    </source>
</evidence>
<organism evidence="2 3">
    <name type="scientific">Polyangium mundeleinium</name>
    <dbReference type="NCBI Taxonomy" id="2995306"/>
    <lineage>
        <taxon>Bacteria</taxon>
        <taxon>Pseudomonadati</taxon>
        <taxon>Myxococcota</taxon>
        <taxon>Polyangia</taxon>
        <taxon>Polyangiales</taxon>
        <taxon>Polyangiaceae</taxon>
        <taxon>Polyangium</taxon>
    </lineage>
</organism>
<dbReference type="InterPro" id="IPR029045">
    <property type="entry name" value="ClpP/crotonase-like_dom_sf"/>
</dbReference>
<keyword evidence="3" id="KW-1185">Reference proteome</keyword>
<dbReference type="Pfam" id="PF03572">
    <property type="entry name" value="Peptidase_S41"/>
    <property type="match status" value="1"/>
</dbReference>
<proteinExistence type="predicted"/>
<evidence type="ECO:0000313" key="2">
    <source>
        <dbReference type="EMBL" id="MDC0747395.1"/>
    </source>
</evidence>
<evidence type="ECO:0000259" key="1">
    <source>
        <dbReference type="Pfam" id="PF03572"/>
    </source>
</evidence>
<comment type="caution">
    <text evidence="2">The sequence shown here is derived from an EMBL/GenBank/DDBJ whole genome shotgun (WGS) entry which is preliminary data.</text>
</comment>
<dbReference type="RefSeq" id="WP_271925838.1">
    <property type="nucleotide sequence ID" value="NZ_JAQNDO010000001.1"/>
</dbReference>
<dbReference type="EMBL" id="JAQNDO010000001">
    <property type="protein sequence ID" value="MDC0747395.1"/>
    <property type="molecule type" value="Genomic_DNA"/>
</dbReference>
<feature type="domain" description="Tail specific protease" evidence="1">
    <location>
        <begin position="452"/>
        <end position="611"/>
    </location>
</feature>
<gene>
    <name evidence="2" type="ORF">POL67_39055</name>
</gene>
<sequence length="641" mass="69651">MGKIRTLDLVARRAFLRASVAARLMLPWVLLACGNVPPPEPMPAPLPFSPIPLPGAAPRVDPSRALEGRALENVVAFAQLYKAVRFFHPSDEVVRADWNAIAVDGAKRVEGATSAEELAQILGDIFAPAAPTLRVFPTGLRQDLPEAILPPKDGAKLKIVEWRHAGVDLRMGTPVYKSFRMSDADSPFPRLALPRDVYEAELGGGVSCKMPRTLYADERGTLPHGSAAPAEPLPGGIPPTLVYSLMERETRLADVVMAWGVLYHFHPYFDVVETNGSALLRRSLSEAATALDEQAMVAVMERMIAQLHDGQGSVTRMLKQPAGPPIPEASTRGFLPLHFTWVEGQLVVTHVHPSAGAEVRPGDIVLAIDNKPVDAWMAVFEPRTSAATPGWRRRVATASLRAGKKDEAATVRLKHETGEPVTVRLVRSLGAEERLPEETRPEPVAEVAPGVSYVDLERATPTQFDAALPTLAKAKGVIFDLRGDPRLDPKTLGHLASKPIASPLWKIPRVVQPNREGLMFEETRWYVEPEAPRFGGRIVFLTDERAVGQAETWLSMVERDKLGKIVGSSTAGTKGDINTFAVPGGLVITWTGMRVERYDGSRFHGVGVRPAVLATRTVKGVREGRDEVLEVGIGVVTGKVK</sequence>
<accession>A0ABT5EZY8</accession>
<dbReference type="Gene3D" id="2.30.42.10">
    <property type="match status" value="1"/>
</dbReference>
<dbReference type="Gene3D" id="3.90.226.10">
    <property type="entry name" value="2-enoyl-CoA Hydratase, Chain A, domain 1"/>
    <property type="match status" value="1"/>
</dbReference>
<name>A0ABT5EZY8_9BACT</name>
<dbReference type="InterPro" id="IPR036034">
    <property type="entry name" value="PDZ_sf"/>
</dbReference>
<reference evidence="2 3" key="1">
    <citation type="submission" date="2022-11" db="EMBL/GenBank/DDBJ databases">
        <title>Minimal conservation of predation-associated metabolite biosynthetic gene clusters underscores biosynthetic potential of Myxococcota including descriptions for ten novel species: Archangium lansinium sp. nov., Myxococcus landrumus sp. nov., Nannocystis bai.</title>
        <authorList>
            <person name="Ahearne A."/>
            <person name="Stevens C."/>
            <person name="Dowd S."/>
        </authorList>
    </citation>
    <scope>NUCLEOTIDE SEQUENCE [LARGE SCALE GENOMIC DNA]</scope>
    <source>
        <strain evidence="2 3">RJM3</strain>
    </source>
</reference>
<protein>
    <submittedName>
        <fullName evidence="2">S41 family peptidase</fullName>
    </submittedName>
</protein>
<dbReference type="Proteomes" id="UP001221411">
    <property type="component" value="Unassembled WGS sequence"/>
</dbReference>
<dbReference type="InterPro" id="IPR005151">
    <property type="entry name" value="Tail-specific_protease"/>
</dbReference>